<organism evidence="2 3">
    <name type="scientific">Austropuccinia psidii MF-1</name>
    <dbReference type="NCBI Taxonomy" id="1389203"/>
    <lineage>
        <taxon>Eukaryota</taxon>
        <taxon>Fungi</taxon>
        <taxon>Dikarya</taxon>
        <taxon>Basidiomycota</taxon>
        <taxon>Pucciniomycotina</taxon>
        <taxon>Pucciniomycetes</taxon>
        <taxon>Pucciniales</taxon>
        <taxon>Sphaerophragmiaceae</taxon>
        <taxon>Austropuccinia</taxon>
    </lineage>
</organism>
<protein>
    <submittedName>
        <fullName evidence="2">Uncharacterized protein</fullName>
    </submittedName>
</protein>
<dbReference type="Proteomes" id="UP000765509">
    <property type="component" value="Unassembled WGS sequence"/>
</dbReference>
<feature type="region of interest" description="Disordered" evidence="1">
    <location>
        <begin position="1"/>
        <end position="127"/>
    </location>
</feature>
<proteinExistence type="predicted"/>
<feature type="compositionally biased region" description="Basic residues" evidence="1">
    <location>
        <begin position="98"/>
        <end position="107"/>
    </location>
</feature>
<gene>
    <name evidence="2" type="ORF">O181_007629</name>
</gene>
<dbReference type="EMBL" id="AVOT02001716">
    <property type="protein sequence ID" value="MBW0467914.1"/>
    <property type="molecule type" value="Genomic_DNA"/>
</dbReference>
<comment type="caution">
    <text evidence="2">The sequence shown here is derived from an EMBL/GenBank/DDBJ whole genome shotgun (WGS) entry which is preliminary data.</text>
</comment>
<dbReference type="AlphaFoldDB" id="A0A9Q3BMC4"/>
<reference evidence="2" key="1">
    <citation type="submission" date="2021-03" db="EMBL/GenBank/DDBJ databases">
        <title>Draft genome sequence of rust myrtle Austropuccinia psidii MF-1, a brazilian biotype.</title>
        <authorList>
            <person name="Quecine M.C."/>
            <person name="Pachon D.M.R."/>
            <person name="Bonatelli M.L."/>
            <person name="Correr F.H."/>
            <person name="Franceschini L.M."/>
            <person name="Leite T.F."/>
            <person name="Margarido G.R.A."/>
            <person name="Almeida C.A."/>
            <person name="Ferrarezi J.A."/>
            <person name="Labate C.A."/>
        </authorList>
    </citation>
    <scope>NUCLEOTIDE SEQUENCE</scope>
    <source>
        <strain evidence="2">MF-1</strain>
    </source>
</reference>
<name>A0A9Q3BMC4_9BASI</name>
<sequence>MTVKNSPPERKTRSQARAQPVLTPTPRAPLDGNPEVPQLRAHLERGQNMEGAAPSRKEGRLDTRYHEWQKENNNVQEKKTEATKSSSSNHQNSSSSSQKKKNFHSQKRIQPNSSLCNEDFKVMGSQK</sequence>
<keyword evidence="3" id="KW-1185">Reference proteome</keyword>
<evidence type="ECO:0000256" key="1">
    <source>
        <dbReference type="SAM" id="MobiDB-lite"/>
    </source>
</evidence>
<evidence type="ECO:0000313" key="3">
    <source>
        <dbReference type="Proteomes" id="UP000765509"/>
    </source>
</evidence>
<feature type="compositionally biased region" description="Basic and acidic residues" evidence="1">
    <location>
        <begin position="55"/>
        <end position="82"/>
    </location>
</feature>
<evidence type="ECO:0000313" key="2">
    <source>
        <dbReference type="EMBL" id="MBW0467914.1"/>
    </source>
</evidence>
<feature type="compositionally biased region" description="Low complexity" evidence="1">
    <location>
        <begin position="85"/>
        <end position="97"/>
    </location>
</feature>
<accession>A0A9Q3BMC4</accession>